<protein>
    <submittedName>
        <fullName evidence="6">Cobalt-precorrin-2 C(20)-methyltransferase</fullName>
        <ecNumber evidence="6">2.1.1.151</ecNumber>
    </submittedName>
</protein>
<keyword evidence="4 6" id="KW-0808">Transferase</keyword>
<evidence type="ECO:0000313" key="7">
    <source>
        <dbReference type="Proteomes" id="UP000215332"/>
    </source>
</evidence>
<dbReference type="Gene3D" id="3.40.1010.10">
    <property type="entry name" value="Cobalt-precorrin-4 Transmethylase, Domain 1"/>
    <property type="match status" value="1"/>
</dbReference>
<dbReference type="GO" id="GO:0043781">
    <property type="term" value="F:cobalt-factor II C20-methyltransferase activity"/>
    <property type="evidence" value="ECO:0007669"/>
    <property type="project" value="UniProtKB-EC"/>
</dbReference>
<keyword evidence="3 6" id="KW-0489">Methyltransferase</keyword>
<proteinExistence type="predicted"/>
<dbReference type="EC" id="2.1.1.151" evidence="6"/>
<organism evidence="6 7">
    <name type="scientific">Cutibacterium granulosum</name>
    <dbReference type="NCBI Taxonomy" id="33011"/>
    <lineage>
        <taxon>Bacteria</taxon>
        <taxon>Bacillati</taxon>
        <taxon>Actinomycetota</taxon>
        <taxon>Actinomycetes</taxon>
        <taxon>Propionibacteriales</taxon>
        <taxon>Propionibacteriaceae</taxon>
        <taxon>Cutibacterium</taxon>
    </lineage>
</organism>
<evidence type="ECO:0000313" key="6">
    <source>
        <dbReference type="EMBL" id="SNV28005.1"/>
    </source>
</evidence>
<dbReference type="PIRSF" id="PIRSF036525">
    <property type="entry name" value="CobF"/>
    <property type="match status" value="1"/>
</dbReference>
<dbReference type="AlphaFoldDB" id="A0A239W097"/>
<dbReference type="GO" id="GO:0043819">
    <property type="term" value="F:precorrin-6A synthase (deacetylating) activity"/>
    <property type="evidence" value="ECO:0007669"/>
    <property type="project" value="InterPro"/>
</dbReference>
<evidence type="ECO:0000256" key="4">
    <source>
        <dbReference type="ARBA" id="ARBA00022679"/>
    </source>
</evidence>
<keyword evidence="5" id="KW-0949">S-adenosyl-L-methionine</keyword>
<accession>A0A2W5DA53</accession>
<dbReference type="PANTHER" id="PTHR43467">
    <property type="entry name" value="COBALT-PRECORRIN-2 C(20)-METHYLTRANSFERASE"/>
    <property type="match status" value="1"/>
</dbReference>
<dbReference type="CDD" id="cd11643">
    <property type="entry name" value="Precorrin-6A-synthase"/>
    <property type="match status" value="1"/>
</dbReference>
<dbReference type="GO" id="GO:0032259">
    <property type="term" value="P:methylation"/>
    <property type="evidence" value="ECO:0007669"/>
    <property type="project" value="UniProtKB-KW"/>
</dbReference>
<dbReference type="PANTHER" id="PTHR43467:SF1">
    <property type="entry name" value="PRECORRIN-6A SYNTHASE [DEACETYLATING]"/>
    <property type="match status" value="1"/>
</dbReference>
<dbReference type="InterPro" id="IPR014777">
    <property type="entry name" value="4pyrrole_Mease_sub1"/>
</dbReference>
<evidence type="ECO:0000256" key="5">
    <source>
        <dbReference type="ARBA" id="ARBA00022691"/>
    </source>
</evidence>
<dbReference type="KEGG" id="cgrn:4412665_00095"/>
<gene>
    <name evidence="6" type="primary">cbiL</name>
    <name evidence="6" type="ORF">SAMEA4412665_00095</name>
</gene>
<comment type="pathway">
    <text evidence="1">Cofactor biosynthesis; adenosylcobalamin biosynthesis.</text>
</comment>
<dbReference type="InterPro" id="IPR035996">
    <property type="entry name" value="4pyrrol_Methylase_sf"/>
</dbReference>
<dbReference type="Pfam" id="PF00590">
    <property type="entry name" value="TP_methylase"/>
    <property type="match status" value="1"/>
</dbReference>
<dbReference type="InterPro" id="IPR000878">
    <property type="entry name" value="4pyrrol_Mease"/>
</dbReference>
<name>A0A239W097_9ACTN</name>
<reference evidence="6 7" key="1">
    <citation type="submission" date="2017-06" db="EMBL/GenBank/DDBJ databases">
        <authorList>
            <consortium name="Pathogen Informatics"/>
        </authorList>
    </citation>
    <scope>NUCLEOTIDE SEQUENCE [LARGE SCALE GENOMIC DNA]</scope>
    <source>
        <strain evidence="6 7">NCTC11865</strain>
    </source>
</reference>
<dbReference type="NCBIfam" id="TIGR02434">
    <property type="entry name" value="CobF"/>
    <property type="match status" value="1"/>
</dbReference>
<dbReference type="Proteomes" id="UP000215332">
    <property type="component" value="Chromosome 1"/>
</dbReference>
<dbReference type="EMBL" id="LT906441">
    <property type="protein sequence ID" value="SNV28005.1"/>
    <property type="molecule type" value="Genomic_DNA"/>
</dbReference>
<dbReference type="Gene3D" id="3.30.950.10">
    <property type="entry name" value="Methyltransferase, Cobalt-precorrin-4 Transmethylase, Domain 2"/>
    <property type="match status" value="1"/>
</dbReference>
<dbReference type="InterPro" id="IPR014776">
    <property type="entry name" value="4pyrrole_Mease_sub2"/>
</dbReference>
<dbReference type="eggNOG" id="COG2243">
    <property type="taxonomic scope" value="Bacteria"/>
</dbReference>
<dbReference type="SUPFAM" id="SSF53790">
    <property type="entry name" value="Tetrapyrrole methylase"/>
    <property type="match status" value="1"/>
</dbReference>
<dbReference type="GO" id="GO:0009236">
    <property type="term" value="P:cobalamin biosynthetic process"/>
    <property type="evidence" value="ECO:0007669"/>
    <property type="project" value="UniProtKB-KW"/>
</dbReference>
<evidence type="ECO:0000256" key="2">
    <source>
        <dbReference type="ARBA" id="ARBA00022573"/>
    </source>
</evidence>
<keyword evidence="2" id="KW-0169">Cobalamin biosynthesis</keyword>
<evidence type="ECO:0000256" key="1">
    <source>
        <dbReference type="ARBA" id="ARBA00004953"/>
    </source>
</evidence>
<sequence length="264" mass="29438">MARHLDLIGIGPGNPDWITLAAVKAIQSLDVLFVVLKEREVDDLVEFRREVLRRHRPDAEDPSAPHPLRLVELQDPPRPWQSTPDYPKAVATWRAQRLGQWTQAVEGALEDGQRGGFLVWGDPSLFESTLAIVNRLIAEVDSRGGVPIELNVIPGISSSLSLATRHQIALNRQGRAVQISPARLLEEGMPEGVDDVVVMLDGKQTFSLIDPTGLDIYWAAYIGSPDEILISGPLADVKDEILRVRAQAKEEHGWLFDTYLLRRR</sequence>
<accession>A0A239W097</accession>
<dbReference type="InterPro" id="IPR012797">
    <property type="entry name" value="CobF"/>
</dbReference>
<dbReference type="RefSeq" id="WP_021104201.1">
    <property type="nucleotide sequence ID" value="NZ_JAWMSC010000047.1"/>
</dbReference>
<evidence type="ECO:0000256" key="3">
    <source>
        <dbReference type="ARBA" id="ARBA00022603"/>
    </source>
</evidence>